<dbReference type="PRINTS" id="PR01039">
    <property type="entry name" value="TRNASYNTHTRP"/>
</dbReference>
<dbReference type="InterPro" id="IPR014729">
    <property type="entry name" value="Rossmann-like_a/b/a_fold"/>
</dbReference>
<organism evidence="10 11">
    <name type="scientific">Candidatus Portnoybacteria bacterium CG10_big_fil_rev_8_21_14_0_10_38_18</name>
    <dbReference type="NCBI Taxonomy" id="1974813"/>
    <lineage>
        <taxon>Bacteria</taxon>
        <taxon>Candidatus Portnoyibacteriota</taxon>
    </lineage>
</organism>
<evidence type="ECO:0000313" key="10">
    <source>
        <dbReference type="EMBL" id="PJE57785.1"/>
    </source>
</evidence>
<dbReference type="Pfam" id="PF00579">
    <property type="entry name" value="tRNA-synt_1b"/>
    <property type="match status" value="1"/>
</dbReference>
<dbReference type="GO" id="GO:0006436">
    <property type="term" value="P:tryptophanyl-tRNA aminoacylation"/>
    <property type="evidence" value="ECO:0007669"/>
    <property type="project" value="UniProtKB-UniRule"/>
</dbReference>
<feature type="binding site" evidence="8">
    <location>
        <begin position="151"/>
        <end position="153"/>
    </location>
    <ligand>
        <name>ATP</name>
        <dbReference type="ChEBI" id="CHEBI:30616"/>
    </ligand>
</feature>
<evidence type="ECO:0000256" key="8">
    <source>
        <dbReference type="HAMAP-Rule" id="MF_00140"/>
    </source>
</evidence>
<dbReference type="Proteomes" id="UP000231648">
    <property type="component" value="Unassembled WGS sequence"/>
</dbReference>
<comment type="caution">
    <text evidence="10">The sequence shown here is derived from an EMBL/GenBank/DDBJ whole genome shotgun (WGS) entry which is preliminary data.</text>
</comment>
<feature type="short sequence motif" description="'HIGH' region" evidence="8">
    <location>
        <begin position="9"/>
        <end position="17"/>
    </location>
</feature>
<evidence type="ECO:0000256" key="2">
    <source>
        <dbReference type="ARBA" id="ARBA00022598"/>
    </source>
</evidence>
<dbReference type="GO" id="GO:0005524">
    <property type="term" value="F:ATP binding"/>
    <property type="evidence" value="ECO:0007669"/>
    <property type="project" value="UniProtKB-UniRule"/>
</dbReference>
<sequence length="331" mass="37337">MRIFSGMRPSGQLHIGNYLGALKNWLELQKKTTRLHGEASCVFGVVDYHAITTPFNVKTISKDTINLVLDYLAAGIDPKKSIIIIQSHLPEHTELAWILGAITPVSWLERIPTYKEKLSLHPKYRNLGLLAYPVLMAADILLYKATLVPVGEDQLPHVEITNDLARRFNQMFGKTFPLVKGFVNEEMGARIKSLTDPTKKMSKTGGEGIGLSDSPESIRKKIKTAVTDSEKEVKYDEENKPAISNLLTIYHLFSGKSISDLKEKYQGKGYAEFKKDLAEVIIKGLKPFQERRKKYEKNPRLVEKILAQGQKKAEKIAQQTMKEVKTKMGLI</sequence>
<dbReference type="EMBL" id="PFDX01000002">
    <property type="protein sequence ID" value="PJE57785.1"/>
    <property type="molecule type" value="Genomic_DNA"/>
</dbReference>
<keyword evidence="6 8" id="KW-0030">Aminoacyl-tRNA synthetase</keyword>
<evidence type="ECO:0000256" key="6">
    <source>
        <dbReference type="ARBA" id="ARBA00023146"/>
    </source>
</evidence>
<keyword evidence="8" id="KW-0963">Cytoplasm</keyword>
<dbReference type="HAMAP" id="MF_00140_B">
    <property type="entry name" value="Trp_tRNA_synth_B"/>
    <property type="match status" value="1"/>
</dbReference>
<keyword evidence="3 8" id="KW-0547">Nucleotide-binding</keyword>
<dbReference type="FunFam" id="1.10.240.10:FF:000002">
    <property type="entry name" value="Tryptophan--tRNA ligase"/>
    <property type="match status" value="1"/>
</dbReference>
<dbReference type="Gene3D" id="3.40.50.620">
    <property type="entry name" value="HUPs"/>
    <property type="match status" value="1"/>
</dbReference>
<keyword evidence="5 8" id="KW-0648">Protein biosynthesis</keyword>
<feature type="binding site" evidence="8">
    <location>
        <begin position="8"/>
        <end position="10"/>
    </location>
    <ligand>
        <name>ATP</name>
        <dbReference type="ChEBI" id="CHEBI:30616"/>
    </ligand>
</feature>
<proteinExistence type="inferred from homology"/>
<comment type="subunit">
    <text evidence="8">Homodimer.</text>
</comment>
<reference evidence="11" key="1">
    <citation type="submission" date="2017-09" db="EMBL/GenBank/DDBJ databases">
        <title>Depth-based differentiation of microbial function through sediment-hosted aquifers and enrichment of novel symbionts in the deep terrestrial subsurface.</title>
        <authorList>
            <person name="Probst A.J."/>
            <person name="Ladd B."/>
            <person name="Jarett J.K."/>
            <person name="Geller-Mcgrath D.E."/>
            <person name="Sieber C.M.K."/>
            <person name="Emerson J.B."/>
            <person name="Anantharaman K."/>
            <person name="Thomas B.C."/>
            <person name="Malmstrom R."/>
            <person name="Stieglmeier M."/>
            <person name="Klingl A."/>
            <person name="Woyke T."/>
            <person name="Ryan C.M."/>
            <person name="Banfield J.F."/>
        </authorList>
    </citation>
    <scope>NUCLEOTIDE SEQUENCE [LARGE SCALE GENOMIC DNA]</scope>
</reference>
<dbReference type="NCBIfam" id="TIGR00233">
    <property type="entry name" value="trpS"/>
    <property type="match status" value="1"/>
</dbReference>
<name>A0A2M8KD00_9BACT</name>
<dbReference type="EC" id="6.1.1.2" evidence="8"/>
<evidence type="ECO:0000313" key="11">
    <source>
        <dbReference type="Proteomes" id="UP000231648"/>
    </source>
</evidence>
<evidence type="ECO:0000256" key="9">
    <source>
        <dbReference type="RuleBase" id="RU363036"/>
    </source>
</evidence>
<dbReference type="SUPFAM" id="SSF52374">
    <property type="entry name" value="Nucleotidylyl transferase"/>
    <property type="match status" value="1"/>
</dbReference>
<dbReference type="InterPro" id="IPR001412">
    <property type="entry name" value="aa-tRNA-synth_I_CS"/>
</dbReference>
<dbReference type="PANTHER" id="PTHR43766">
    <property type="entry name" value="TRYPTOPHAN--TRNA LIGASE, MITOCHONDRIAL"/>
    <property type="match status" value="1"/>
</dbReference>
<dbReference type="Gene3D" id="1.10.240.10">
    <property type="entry name" value="Tyrosyl-Transfer RNA Synthetase"/>
    <property type="match status" value="1"/>
</dbReference>
<dbReference type="PANTHER" id="PTHR43766:SF1">
    <property type="entry name" value="TRYPTOPHAN--TRNA LIGASE, MITOCHONDRIAL"/>
    <property type="match status" value="1"/>
</dbReference>
<evidence type="ECO:0000256" key="1">
    <source>
        <dbReference type="ARBA" id="ARBA00005594"/>
    </source>
</evidence>
<dbReference type="PROSITE" id="PS00178">
    <property type="entry name" value="AA_TRNA_LIGASE_I"/>
    <property type="match status" value="1"/>
</dbReference>
<gene>
    <name evidence="8 10" type="primary">trpS</name>
    <name evidence="10" type="ORF">COU82_00115</name>
</gene>
<evidence type="ECO:0000256" key="3">
    <source>
        <dbReference type="ARBA" id="ARBA00022741"/>
    </source>
</evidence>
<dbReference type="GO" id="GO:0004830">
    <property type="term" value="F:tryptophan-tRNA ligase activity"/>
    <property type="evidence" value="ECO:0007669"/>
    <property type="project" value="UniProtKB-UniRule"/>
</dbReference>
<evidence type="ECO:0000256" key="5">
    <source>
        <dbReference type="ARBA" id="ARBA00022917"/>
    </source>
</evidence>
<dbReference type="CDD" id="cd00806">
    <property type="entry name" value="TrpRS_core"/>
    <property type="match status" value="1"/>
</dbReference>
<keyword evidence="4 8" id="KW-0067">ATP-binding</keyword>
<protein>
    <recommendedName>
        <fullName evidence="8">Tryptophan--tRNA ligase</fullName>
        <ecNumber evidence="8">6.1.1.2</ecNumber>
    </recommendedName>
    <alternativeName>
        <fullName evidence="8">Tryptophanyl-tRNA synthetase</fullName>
        <shortName evidence="8">TrpRS</shortName>
    </alternativeName>
</protein>
<dbReference type="InterPro" id="IPR024109">
    <property type="entry name" value="Trp-tRNA-ligase_bac-type"/>
</dbReference>
<evidence type="ECO:0000256" key="7">
    <source>
        <dbReference type="ARBA" id="ARBA00049929"/>
    </source>
</evidence>
<dbReference type="InterPro" id="IPR002305">
    <property type="entry name" value="aa-tRNA-synth_Ic"/>
</dbReference>
<comment type="function">
    <text evidence="8">Catalyzes the attachment of tryptophan to tRNA(Trp).</text>
</comment>
<comment type="subcellular location">
    <subcellularLocation>
        <location evidence="8">Cytoplasm</location>
    </subcellularLocation>
</comment>
<feature type="binding site" evidence="8">
    <location>
        <position position="191"/>
    </location>
    <ligand>
        <name>ATP</name>
        <dbReference type="ChEBI" id="CHEBI:30616"/>
    </ligand>
</feature>
<dbReference type="AlphaFoldDB" id="A0A2M8KD00"/>
<keyword evidence="2 8" id="KW-0436">Ligase</keyword>
<accession>A0A2M8KD00</accession>
<dbReference type="InterPro" id="IPR050203">
    <property type="entry name" value="Trp-tRNA_synthetase"/>
</dbReference>
<evidence type="ECO:0000256" key="4">
    <source>
        <dbReference type="ARBA" id="ARBA00022840"/>
    </source>
</evidence>
<dbReference type="InterPro" id="IPR002306">
    <property type="entry name" value="Trp-tRNA-ligase"/>
</dbReference>
<feature type="binding site" evidence="8">
    <location>
        <begin position="16"/>
        <end position="17"/>
    </location>
    <ligand>
        <name>ATP</name>
        <dbReference type="ChEBI" id="CHEBI:30616"/>
    </ligand>
</feature>
<comment type="similarity">
    <text evidence="1 8 9">Belongs to the class-I aminoacyl-tRNA synthetase family.</text>
</comment>
<feature type="binding site" evidence="8">
    <location>
        <position position="139"/>
    </location>
    <ligand>
        <name>L-tryptophan</name>
        <dbReference type="ChEBI" id="CHEBI:57912"/>
    </ligand>
</feature>
<comment type="caution">
    <text evidence="8">Lacks conserved residue(s) required for the propagation of feature annotation.</text>
</comment>
<dbReference type="GO" id="GO:0005829">
    <property type="term" value="C:cytosol"/>
    <property type="evidence" value="ECO:0007669"/>
    <property type="project" value="TreeGrafter"/>
</dbReference>
<comment type="catalytic activity">
    <reaction evidence="7 8">
        <text>tRNA(Trp) + L-tryptophan + ATP = L-tryptophyl-tRNA(Trp) + AMP + diphosphate + H(+)</text>
        <dbReference type="Rhea" id="RHEA:24080"/>
        <dbReference type="Rhea" id="RHEA-COMP:9671"/>
        <dbReference type="Rhea" id="RHEA-COMP:9705"/>
        <dbReference type="ChEBI" id="CHEBI:15378"/>
        <dbReference type="ChEBI" id="CHEBI:30616"/>
        <dbReference type="ChEBI" id="CHEBI:33019"/>
        <dbReference type="ChEBI" id="CHEBI:57912"/>
        <dbReference type="ChEBI" id="CHEBI:78442"/>
        <dbReference type="ChEBI" id="CHEBI:78535"/>
        <dbReference type="ChEBI" id="CHEBI:456215"/>
        <dbReference type="EC" id="6.1.1.2"/>
    </reaction>
</comment>